<dbReference type="AlphaFoldDB" id="A0A383E9A1"/>
<organism evidence="2">
    <name type="scientific">marine metagenome</name>
    <dbReference type="NCBI Taxonomy" id="408172"/>
    <lineage>
        <taxon>unclassified sequences</taxon>
        <taxon>metagenomes</taxon>
        <taxon>ecological metagenomes</taxon>
    </lineage>
</organism>
<protein>
    <submittedName>
        <fullName evidence="2">Uncharacterized protein</fullName>
    </submittedName>
</protein>
<evidence type="ECO:0000313" key="2">
    <source>
        <dbReference type="EMBL" id="SVE53416.1"/>
    </source>
</evidence>
<feature type="transmembrane region" description="Helical" evidence="1">
    <location>
        <begin position="7"/>
        <end position="29"/>
    </location>
</feature>
<dbReference type="EMBL" id="UINC01223993">
    <property type="protein sequence ID" value="SVE53416.1"/>
    <property type="molecule type" value="Genomic_DNA"/>
</dbReference>
<keyword evidence="1" id="KW-0472">Membrane</keyword>
<keyword evidence="1" id="KW-0812">Transmembrane</keyword>
<feature type="non-terminal residue" evidence="2">
    <location>
        <position position="74"/>
    </location>
</feature>
<gene>
    <name evidence="2" type="ORF">METZ01_LOCUS506270</name>
</gene>
<proteinExistence type="predicted"/>
<reference evidence="2" key="1">
    <citation type="submission" date="2018-05" db="EMBL/GenBank/DDBJ databases">
        <authorList>
            <person name="Lanie J.A."/>
            <person name="Ng W.-L."/>
            <person name="Kazmierczak K.M."/>
            <person name="Andrzejewski T.M."/>
            <person name="Davidsen T.M."/>
            <person name="Wayne K.J."/>
            <person name="Tettelin H."/>
            <person name="Glass J.I."/>
            <person name="Rusch D."/>
            <person name="Podicherti R."/>
            <person name="Tsui H.-C.T."/>
            <person name="Winkler M.E."/>
        </authorList>
    </citation>
    <scope>NUCLEOTIDE SEQUENCE</scope>
</reference>
<name>A0A383E9A1_9ZZZZ</name>
<accession>A0A383E9A1</accession>
<sequence length="74" mass="8596">MFLRRCVYIFGIASTLLFFVLTIYCMSIYPGGIVTDHHTEGYSFFKNYFSDLGRTHNFLGQSNFTSMVVFIFLV</sequence>
<keyword evidence="1" id="KW-1133">Transmembrane helix</keyword>
<evidence type="ECO:0000256" key="1">
    <source>
        <dbReference type="SAM" id="Phobius"/>
    </source>
</evidence>